<dbReference type="Pfam" id="PF01966">
    <property type="entry name" value="HD"/>
    <property type="match status" value="1"/>
</dbReference>
<evidence type="ECO:0000313" key="3">
    <source>
        <dbReference type="EMBL" id="OGF73651.1"/>
    </source>
</evidence>
<dbReference type="Gene3D" id="1.10.3210.10">
    <property type="entry name" value="Hypothetical protein af1432"/>
    <property type="match status" value="1"/>
</dbReference>
<dbReference type="Proteomes" id="UP000178276">
    <property type="component" value="Unassembled WGS sequence"/>
</dbReference>
<dbReference type="InterPro" id="IPR050135">
    <property type="entry name" value="dGTPase-like"/>
</dbReference>
<feature type="domain" description="HD" evidence="1">
    <location>
        <begin position="55"/>
        <end position="152"/>
    </location>
</feature>
<proteinExistence type="predicted"/>
<dbReference type="EMBL" id="MFHJ01000031">
    <property type="protein sequence ID" value="OGF73651.1"/>
    <property type="molecule type" value="Genomic_DNA"/>
</dbReference>
<gene>
    <name evidence="3" type="ORF">A2W57_03045</name>
</gene>
<dbReference type="AlphaFoldDB" id="A0A1F5WEE1"/>
<dbReference type="GO" id="GO:0006203">
    <property type="term" value="P:dGTP catabolic process"/>
    <property type="evidence" value="ECO:0007669"/>
    <property type="project" value="TreeGrafter"/>
</dbReference>
<evidence type="ECO:0000259" key="1">
    <source>
        <dbReference type="Pfam" id="PF01966"/>
    </source>
</evidence>
<name>A0A1F5WEE1_9BACT</name>
<accession>A0A1F5WEE1</accession>
<sequence length="432" mass="49676">MDRNIWLKVVPDPISGLIDIRSVLPIVETREFQSLRDKRQLGMTYLVFPAATHSRFIHSLGAYKATKSLADRWRLQGLINEEERRGLPIYALLHDIGHGAFSHTTEDFCDLDNNQMSLKIVRERFKPYIADSGADPMLVETLVSHEHLLSKAVHDKNLGMEKLDYLERDGYYTLSSRPPGIEYLRNYVYYDGGEIAIDGKVAEYALEALDFYMKMYKEVYLRKSLVIAQRMFHKMVYRLILAGELFARNLPHMTDSELLALFYGSSEPLVQKLYARLRERGLFKEAISIRPEAFIGETRIAYKSIRVFGATPEEMHHLINSPFLQRRNHAELEETEAKIAKISGIPADSLLVVPVFYPERFRAKDVLIYEMGKKLCSLKERRPAHFQSMEETARSYTALRICTQEEYREKLSSPAVSSAVIDLVLTPSGLTK</sequence>
<reference evidence="3 4" key="1">
    <citation type="journal article" date="2016" name="Nat. Commun.">
        <title>Thousands of microbial genomes shed light on interconnected biogeochemical processes in an aquifer system.</title>
        <authorList>
            <person name="Anantharaman K."/>
            <person name="Brown C.T."/>
            <person name="Hug L.A."/>
            <person name="Sharon I."/>
            <person name="Castelle C.J."/>
            <person name="Probst A.J."/>
            <person name="Thomas B.C."/>
            <person name="Singh A."/>
            <person name="Wilkins M.J."/>
            <person name="Karaoz U."/>
            <person name="Brodie E.L."/>
            <person name="Williams K.H."/>
            <person name="Hubbard S.S."/>
            <person name="Banfield J.F."/>
        </authorList>
    </citation>
    <scope>NUCLEOTIDE SEQUENCE [LARGE SCALE GENOMIC DNA]</scope>
</reference>
<dbReference type="InterPro" id="IPR045509">
    <property type="entry name" value="HD_assoc_2"/>
</dbReference>
<organism evidence="3 4">
    <name type="scientific">Candidatus Giovannonibacteria bacterium RIFCSPHIGHO2_02_43_16</name>
    <dbReference type="NCBI Taxonomy" id="1798331"/>
    <lineage>
        <taxon>Bacteria</taxon>
        <taxon>Candidatus Giovannoniibacteriota</taxon>
    </lineage>
</organism>
<dbReference type="GO" id="GO:0008832">
    <property type="term" value="F:dGTPase activity"/>
    <property type="evidence" value="ECO:0007669"/>
    <property type="project" value="TreeGrafter"/>
</dbReference>
<dbReference type="InterPro" id="IPR006674">
    <property type="entry name" value="HD_domain"/>
</dbReference>
<dbReference type="Pfam" id="PF19276">
    <property type="entry name" value="HD_assoc_2"/>
    <property type="match status" value="1"/>
</dbReference>
<comment type="caution">
    <text evidence="3">The sequence shown here is derived from an EMBL/GenBank/DDBJ whole genome shotgun (WGS) entry which is preliminary data.</text>
</comment>
<dbReference type="SUPFAM" id="SSF109604">
    <property type="entry name" value="HD-domain/PDEase-like"/>
    <property type="match status" value="1"/>
</dbReference>
<dbReference type="CDD" id="cd00077">
    <property type="entry name" value="HDc"/>
    <property type="match status" value="1"/>
</dbReference>
<evidence type="ECO:0000259" key="2">
    <source>
        <dbReference type="Pfam" id="PF19276"/>
    </source>
</evidence>
<protein>
    <submittedName>
        <fullName evidence="3">Uncharacterized protein</fullName>
    </submittedName>
</protein>
<dbReference type="InterPro" id="IPR003607">
    <property type="entry name" value="HD/PDEase_dom"/>
</dbReference>
<dbReference type="PANTHER" id="PTHR11373">
    <property type="entry name" value="DEOXYNUCLEOSIDE TRIPHOSPHATE TRIPHOSPHOHYDROLASE"/>
    <property type="match status" value="1"/>
</dbReference>
<feature type="domain" description="HD-associated" evidence="2">
    <location>
        <begin position="214"/>
        <end position="294"/>
    </location>
</feature>
<evidence type="ECO:0000313" key="4">
    <source>
        <dbReference type="Proteomes" id="UP000178276"/>
    </source>
</evidence>
<dbReference type="PANTHER" id="PTHR11373:SF4">
    <property type="entry name" value="DEOXYNUCLEOSIDE TRIPHOSPHATE TRIPHOSPHOHYDROLASE SAMHD1"/>
    <property type="match status" value="1"/>
</dbReference>
<dbReference type="STRING" id="1798331.A2W57_03045"/>